<feature type="compositionally biased region" description="Acidic residues" evidence="1">
    <location>
        <begin position="278"/>
        <end position="287"/>
    </location>
</feature>
<sequence>MEGCLPKALPGPDRAPHAEGTHGTQRPALPLTTSSTDPQRAAPPSPERPPVAFVELRRPPWPLFPTADVLYRDRVRKTLLPAPGSSQKETESGQGLLELSLGTVPHVGAPAVHGSDSRWWHQLEAMELAVVARRQADEKREANEERRVRERKQAEERKEAEAKRQLGISSALLPLRAQVHAFPEERTTGGDDETASSSVPSLGTTGSATPYTQDPCEGESGLSNGRAASLDEGSQPGPPPTQQPTYLRLAHSGRRLVTGESQASPSGDEGVAQRSGQEEEEAEEEEIREMLAWLRGTL</sequence>
<feature type="region of interest" description="Disordered" evidence="1">
    <location>
        <begin position="1"/>
        <end position="53"/>
    </location>
</feature>
<reference evidence="2 3" key="1">
    <citation type="submission" date="2014-02" db="EMBL/GenBank/DDBJ databases">
        <authorList>
            <person name="Sibley D."/>
            <person name="Venepally P."/>
            <person name="Karamycheva S."/>
            <person name="Hadjithomas M."/>
            <person name="Khan A."/>
            <person name="Brunk B."/>
            <person name="Roos D."/>
            <person name="Caler E."/>
            <person name="Lorenzi H."/>
        </authorList>
    </citation>
    <scope>NUCLEOTIDE SEQUENCE [LARGE SCALE GENOMIC DNA]</scope>
    <source>
        <strain evidence="2 3">GAB2-2007-GAL-DOM2</strain>
    </source>
</reference>
<evidence type="ECO:0000313" key="3">
    <source>
        <dbReference type="Proteomes" id="UP000028837"/>
    </source>
</evidence>
<organism evidence="2 3">
    <name type="scientific">Toxoplasma gondii GAB2-2007-GAL-DOM2</name>
    <dbReference type="NCBI Taxonomy" id="1130820"/>
    <lineage>
        <taxon>Eukaryota</taxon>
        <taxon>Sar</taxon>
        <taxon>Alveolata</taxon>
        <taxon>Apicomplexa</taxon>
        <taxon>Conoidasida</taxon>
        <taxon>Coccidia</taxon>
        <taxon>Eucoccidiorida</taxon>
        <taxon>Eimeriorina</taxon>
        <taxon>Sarcocystidae</taxon>
        <taxon>Toxoplasma</taxon>
    </lineage>
</organism>
<feature type="compositionally biased region" description="Polar residues" evidence="1">
    <location>
        <begin position="195"/>
        <end position="212"/>
    </location>
</feature>
<dbReference type="AlphaFoldDB" id="A0A086JGG3"/>
<gene>
    <name evidence="2" type="ORF">TGDOM2_329800A</name>
</gene>
<evidence type="ECO:0000313" key="2">
    <source>
        <dbReference type="EMBL" id="KFG31231.1"/>
    </source>
</evidence>
<feature type="region of interest" description="Disordered" evidence="1">
    <location>
        <begin position="183"/>
        <end position="287"/>
    </location>
</feature>
<dbReference type="VEuPathDB" id="ToxoDB:TGDOM2_329800A"/>
<feature type="region of interest" description="Disordered" evidence="1">
    <location>
        <begin position="136"/>
        <end position="168"/>
    </location>
</feature>
<protein>
    <submittedName>
        <fullName evidence="2">Uncharacterized protein</fullName>
    </submittedName>
</protein>
<feature type="compositionally biased region" description="Basic and acidic residues" evidence="1">
    <location>
        <begin position="136"/>
        <end position="164"/>
    </location>
</feature>
<dbReference type="EMBL" id="AHZU02001549">
    <property type="protein sequence ID" value="KFG31231.1"/>
    <property type="molecule type" value="Genomic_DNA"/>
</dbReference>
<evidence type="ECO:0000256" key="1">
    <source>
        <dbReference type="SAM" id="MobiDB-lite"/>
    </source>
</evidence>
<comment type="caution">
    <text evidence="2">The sequence shown here is derived from an EMBL/GenBank/DDBJ whole genome shotgun (WGS) entry which is preliminary data.</text>
</comment>
<dbReference type="Proteomes" id="UP000028837">
    <property type="component" value="Unassembled WGS sequence"/>
</dbReference>
<accession>A0A086JGG3</accession>
<proteinExistence type="predicted"/>
<name>A0A086JGG3_TOXGO</name>